<feature type="compositionally biased region" description="Polar residues" evidence="2">
    <location>
        <begin position="1391"/>
        <end position="1409"/>
    </location>
</feature>
<sequence length="1422" mass="158328">METKTSSRPAMITDSPAYHPVSATAESSVTRDSDPAIVRKWRQVPDGELAALQAENNDLRKRLADCEENLYAAATVGQNLLEDYERLRERLKEAEALNRDSESTPRASSSEQLRMLENDFDSLTSSMEKFVGKLSPSNSPDASPELGKRASIRQKVAPRTPRRLTTNKPMKPQSPRKNAMKGPTFVDPTLASDIDNQLLHHVRSLQQELGLSNEERRELQDKVVCLESELEGLRKQYDKTCSTGSKLDDKVWDLELHNQQLKDHIAKAEADYLRLKYSMEHTESAYRECLDLIEVLKSNEQKNVEAFEQSKARLEGELMRARRTISLLEREKSDLSQTCEKLAREAEETTFPRPEMSPRSSRFFPTVELDDTPSSPVPSSMPSSPERSPSKHTLFVESLSASLSLAHDQIRELEDSAERSKAERLELMKLLAQAQETIEAFQGKGTSTPEGGMAEHVREQLRTVIKIVERESRQELRPLPLEVDRPETGSVTADDVTPQLRPVARNLLDDFRAVALQSAGIRNTDVPDGDILPSAHCEMDPTDLHAPQSPSSIDIVLMPAGGERRTDEKRNGFILRHGKMIPVVEGVVQDDDIEESATKMTSEKLLEVAPPAVPKGLLNHRDQAHISAAQAVEPDTFCADKELRLGTTNFNPSVSDDAITMCNEIEPENPFVSSPNGSLEPHPVNGRRIPANTIGKSTSTSSLVNQCVEHATTTKVNGKTDDHSHSETVHVVSRANSCPSLPMCNDKEDTQVVAKEPLPSKLERTTSVPSFPKYDSLTKTSSPIAISKTKPLKTWAPLPYTGRFSPAPWPMPPPHPQKMVQATPVPAPPLRPTTIPPSPTPEERSSEERTEENPLNASTISIPMPDLPAPPVSQSNESGRASNETHREEEGSHSDDSERNASVTSSTAGHRSSLRNSKGAGISTTRRRSSAMRRRKSMKTNESNIFNTLLKNAKSASSLTSVGQSTEERETTASKDDKKKNDIECLTYTMIGSWFQKFNRHNRNPQLRYFWVNPYSRALNWAPKPPSQGKKNMQTKTAFIVSLKWDDPDRQYKNYPPGPEHALVIQTPHRTVRIVPTNWYDHGQWVGGLTLLLQRTHRPRPLHEQFGFMDKDGNFGPDIVHGDDSIHGSSLGSRQSIMVPKPKEDDADEDGERVKDERMTFEELESGPEPTQKTEVQSDSETPDRKRGRIGRRNSLWSSMQSFARSKPNMQREDHPTTEIPRPTTIRRETSGYDLGQEKPGTEVPKRMPSFGDLLSGRRSVSGHTDTRGCQSRRGSMVIGATTDDERDLQDVGAEKEAVPDSLYQFRSFFDNLAASTPLKKIRSIGAMRWSTTSRRKSVNRSMLSLDGAGMPSSGTQTPVPSGARSPVSLDIPFEEEGVSQNSRPEMGVRTRSQSFSSGDQLGTSNGMSLLNLNDMSRIPRF</sequence>
<feature type="region of interest" description="Disordered" evidence="2">
    <location>
        <begin position="131"/>
        <end position="182"/>
    </location>
</feature>
<evidence type="ECO:0000256" key="1">
    <source>
        <dbReference type="SAM" id="Coils"/>
    </source>
</evidence>
<gene>
    <name evidence="4" type="ORF">SPPG_06365</name>
</gene>
<dbReference type="VEuPathDB" id="FungiDB:SPPG_06365"/>
<feature type="compositionally biased region" description="Pro residues" evidence="2">
    <location>
        <begin position="807"/>
        <end position="816"/>
    </location>
</feature>
<feature type="compositionally biased region" description="Polar residues" evidence="2">
    <location>
        <begin position="941"/>
        <end position="965"/>
    </location>
</feature>
<feature type="coiled-coil region" evidence="1">
    <location>
        <begin position="297"/>
        <end position="345"/>
    </location>
</feature>
<evidence type="ECO:0000256" key="2">
    <source>
        <dbReference type="SAM" id="MobiDB-lite"/>
    </source>
</evidence>
<evidence type="ECO:0000313" key="5">
    <source>
        <dbReference type="Proteomes" id="UP000053201"/>
    </source>
</evidence>
<feature type="compositionally biased region" description="Pro residues" evidence="2">
    <location>
        <begin position="825"/>
        <end position="840"/>
    </location>
</feature>
<evidence type="ECO:0000259" key="3">
    <source>
        <dbReference type="Pfam" id="PF12814"/>
    </source>
</evidence>
<feature type="compositionally biased region" description="Polar residues" evidence="2">
    <location>
        <begin position="1262"/>
        <end position="1271"/>
    </location>
</feature>
<evidence type="ECO:0000313" key="4">
    <source>
        <dbReference type="EMBL" id="KNC98683.1"/>
    </source>
</evidence>
<dbReference type="OMA" id="KERHEYW"/>
<feature type="region of interest" description="Disordered" evidence="2">
    <location>
        <begin position="1117"/>
        <end position="1197"/>
    </location>
</feature>
<dbReference type="eggNOG" id="ENOG502QWQU">
    <property type="taxonomic scope" value="Eukaryota"/>
</dbReference>
<feature type="coiled-coil region" evidence="1">
    <location>
        <begin position="49"/>
        <end position="104"/>
    </location>
</feature>
<dbReference type="EMBL" id="KQ257460">
    <property type="protein sequence ID" value="KNC98683.1"/>
    <property type="molecule type" value="Genomic_DNA"/>
</dbReference>
<feature type="compositionally biased region" description="Polar residues" evidence="2">
    <location>
        <begin position="872"/>
        <end position="882"/>
    </location>
</feature>
<feature type="region of interest" description="Disordered" evidence="2">
    <location>
        <begin position="1345"/>
        <end position="1409"/>
    </location>
</feature>
<accession>A0A0L0HD91</accession>
<dbReference type="GO" id="GO:0015631">
    <property type="term" value="F:tubulin binding"/>
    <property type="evidence" value="ECO:0007669"/>
    <property type="project" value="TreeGrafter"/>
</dbReference>
<dbReference type="GO" id="GO:0000226">
    <property type="term" value="P:microtubule cytoskeleton organization"/>
    <property type="evidence" value="ECO:0007669"/>
    <property type="project" value="TreeGrafter"/>
</dbReference>
<organism evidence="4 5">
    <name type="scientific">Spizellomyces punctatus (strain DAOM BR117)</name>
    <dbReference type="NCBI Taxonomy" id="645134"/>
    <lineage>
        <taxon>Eukaryota</taxon>
        <taxon>Fungi</taxon>
        <taxon>Fungi incertae sedis</taxon>
        <taxon>Chytridiomycota</taxon>
        <taxon>Chytridiomycota incertae sedis</taxon>
        <taxon>Chytridiomycetes</taxon>
        <taxon>Spizellomycetales</taxon>
        <taxon>Spizellomycetaceae</taxon>
        <taxon>Spizellomyces</taxon>
    </lineage>
</organism>
<dbReference type="GO" id="GO:0005543">
    <property type="term" value="F:phospholipid binding"/>
    <property type="evidence" value="ECO:0007669"/>
    <property type="project" value="InterPro"/>
</dbReference>
<name>A0A0L0HD91_SPIPD</name>
<feature type="region of interest" description="Disordered" evidence="2">
    <location>
        <begin position="1"/>
        <end position="33"/>
    </location>
</feature>
<dbReference type="InParanoid" id="A0A0L0HD91"/>
<dbReference type="GeneID" id="27689677"/>
<feature type="compositionally biased region" description="Polar residues" evidence="2">
    <location>
        <begin position="900"/>
        <end position="916"/>
    </location>
</feature>
<keyword evidence="1" id="KW-0175">Coiled coil</keyword>
<feature type="compositionally biased region" description="Basic and acidic residues" evidence="2">
    <location>
        <begin position="841"/>
        <end position="852"/>
    </location>
</feature>
<dbReference type="GO" id="GO:0005739">
    <property type="term" value="C:mitochondrion"/>
    <property type="evidence" value="ECO:0007669"/>
    <property type="project" value="TreeGrafter"/>
</dbReference>
<dbReference type="InterPro" id="IPR053005">
    <property type="entry name" value="Nuclear_Pos-Cytoskel_Interact"/>
</dbReference>
<proteinExistence type="predicted"/>
<feature type="region of interest" description="Disordered" evidence="2">
    <location>
        <begin position="807"/>
        <end position="977"/>
    </location>
</feature>
<dbReference type="Proteomes" id="UP000053201">
    <property type="component" value="Unassembled WGS sequence"/>
</dbReference>
<feature type="coiled-coil region" evidence="1">
    <location>
        <begin position="202"/>
        <end position="236"/>
    </location>
</feature>
<feature type="compositionally biased region" description="Polar residues" evidence="2">
    <location>
        <begin position="1127"/>
        <end position="1136"/>
    </location>
</feature>
<dbReference type="RefSeq" id="XP_016606723.1">
    <property type="nucleotide sequence ID" value="XM_016754578.1"/>
</dbReference>
<feature type="domain" description="Pleckstrin homology" evidence="3">
    <location>
        <begin position="983"/>
        <end position="1095"/>
    </location>
</feature>
<keyword evidence="5" id="KW-1185">Reference proteome</keyword>
<dbReference type="InterPro" id="IPR024774">
    <property type="entry name" value="PH_dom-Mcp5-type"/>
</dbReference>
<protein>
    <recommendedName>
        <fullName evidence="3">Pleckstrin homology domain-containing protein</fullName>
    </recommendedName>
</protein>
<reference evidence="4 5" key="1">
    <citation type="submission" date="2009-08" db="EMBL/GenBank/DDBJ databases">
        <title>The Genome Sequence of Spizellomyces punctatus strain DAOM BR117.</title>
        <authorList>
            <consortium name="The Broad Institute Genome Sequencing Platform"/>
            <person name="Russ C."/>
            <person name="Cuomo C."/>
            <person name="Shea T."/>
            <person name="Young S.K."/>
            <person name="Zeng Q."/>
            <person name="Koehrsen M."/>
            <person name="Haas B."/>
            <person name="Borodovsky M."/>
            <person name="Guigo R."/>
            <person name="Alvarado L."/>
            <person name="Berlin A."/>
            <person name="Bochicchio J."/>
            <person name="Borenstein D."/>
            <person name="Chapman S."/>
            <person name="Chen Z."/>
            <person name="Engels R."/>
            <person name="Freedman E."/>
            <person name="Gellesch M."/>
            <person name="Goldberg J."/>
            <person name="Griggs A."/>
            <person name="Gujja S."/>
            <person name="Heiman D."/>
            <person name="Hepburn T."/>
            <person name="Howarth C."/>
            <person name="Jen D."/>
            <person name="Larson L."/>
            <person name="Lewis B."/>
            <person name="Mehta T."/>
            <person name="Park D."/>
            <person name="Pearson M."/>
            <person name="Roberts A."/>
            <person name="Saif S."/>
            <person name="Shenoy N."/>
            <person name="Sisk P."/>
            <person name="Stolte C."/>
            <person name="Sykes S."/>
            <person name="Thomson T."/>
            <person name="Walk T."/>
            <person name="White J."/>
            <person name="Yandava C."/>
            <person name="Burger G."/>
            <person name="Gray M.W."/>
            <person name="Holland P.W.H."/>
            <person name="King N."/>
            <person name="Lang F.B.F."/>
            <person name="Roger A.J."/>
            <person name="Ruiz-Trillo I."/>
            <person name="Lander E."/>
            <person name="Nusbaum C."/>
        </authorList>
    </citation>
    <scope>NUCLEOTIDE SEQUENCE [LARGE SCALE GENOMIC DNA]</scope>
    <source>
        <strain evidence="4 5">DAOM BR117</strain>
    </source>
</reference>
<dbReference type="OrthoDB" id="2149224at2759"/>
<feature type="region of interest" description="Disordered" evidence="2">
    <location>
        <begin position="345"/>
        <end position="391"/>
    </location>
</feature>
<dbReference type="GO" id="GO:0005938">
    <property type="term" value="C:cell cortex"/>
    <property type="evidence" value="ECO:0007669"/>
    <property type="project" value="InterPro"/>
</dbReference>
<feature type="region of interest" description="Disordered" evidence="2">
    <location>
        <begin position="1204"/>
        <end position="1223"/>
    </location>
</feature>
<feature type="compositionally biased region" description="Polar residues" evidence="2">
    <location>
        <begin position="1169"/>
        <end position="1180"/>
    </location>
</feature>
<feature type="compositionally biased region" description="Basic and acidic residues" evidence="2">
    <location>
        <begin position="1152"/>
        <end position="1161"/>
    </location>
</feature>
<dbReference type="PANTHER" id="PTHR28190:SF2">
    <property type="entry name" value="MIGRATION PROTEIN, PUTATIVE (AFU_ORTHOLOGUE AFUA_2G07730)-RELATED"/>
    <property type="match status" value="1"/>
</dbReference>
<feature type="coiled-coil region" evidence="1">
    <location>
        <begin position="396"/>
        <end position="437"/>
    </location>
</feature>
<dbReference type="SUPFAM" id="SSF50729">
    <property type="entry name" value="PH domain-like"/>
    <property type="match status" value="1"/>
</dbReference>
<dbReference type="STRING" id="645134.A0A0L0HD91"/>
<feature type="compositionally biased region" description="Basic and acidic residues" evidence="2">
    <location>
        <begin position="966"/>
        <end position="977"/>
    </location>
</feature>
<feature type="compositionally biased region" description="Basic and acidic residues" evidence="2">
    <location>
        <begin position="1232"/>
        <end position="1246"/>
    </location>
</feature>
<feature type="compositionally biased region" description="Basic and acidic residues" evidence="2">
    <location>
        <begin position="883"/>
        <end position="899"/>
    </location>
</feature>
<dbReference type="GO" id="GO:0032065">
    <property type="term" value="P:maintenance of protein location in cell cortex"/>
    <property type="evidence" value="ECO:0007669"/>
    <property type="project" value="InterPro"/>
</dbReference>
<dbReference type="Pfam" id="PF12814">
    <property type="entry name" value="Mcp5_PH"/>
    <property type="match status" value="1"/>
</dbReference>
<feature type="region of interest" description="Disordered" evidence="2">
    <location>
        <begin position="1232"/>
        <end position="1271"/>
    </location>
</feature>
<dbReference type="PANTHER" id="PTHR28190">
    <property type="entry name" value="NUCLEAR MIGRATION PROTEIN NUM1"/>
    <property type="match status" value="1"/>
</dbReference>
<feature type="compositionally biased region" description="Low complexity" evidence="2">
    <location>
        <begin position="373"/>
        <end position="387"/>
    </location>
</feature>
<feature type="compositionally biased region" description="Basic residues" evidence="2">
    <location>
        <begin position="925"/>
        <end position="938"/>
    </location>
</feature>